<dbReference type="AlphaFoldDB" id="A0A1F8A8G6"/>
<evidence type="ECO:0000313" key="2">
    <source>
        <dbReference type="EMBL" id="OGM47588.1"/>
    </source>
</evidence>
<proteinExistence type="predicted"/>
<evidence type="ECO:0000256" key="1">
    <source>
        <dbReference type="SAM" id="SignalP"/>
    </source>
</evidence>
<dbReference type="EMBL" id="LYCR01000022">
    <property type="protein sequence ID" value="OGM47588.1"/>
    <property type="molecule type" value="Genomic_DNA"/>
</dbReference>
<feature type="signal peptide" evidence="1">
    <location>
        <begin position="1"/>
        <end position="18"/>
    </location>
</feature>
<dbReference type="RefSeq" id="XP_022391305.1">
    <property type="nucleotide sequence ID" value="XM_022531386.1"/>
</dbReference>
<keyword evidence="3" id="KW-1185">Reference proteome</keyword>
<gene>
    <name evidence="2" type="ORF">ABOM_004256</name>
</gene>
<keyword evidence="1" id="KW-0732">Signal</keyword>
<accession>A0A1F8A8G6</accession>
<sequence>MKLFHLFTSVAFASLAVGIPLRDVILSANTSCQIEGGDEAANLACRAICADQGHGWTGGYCDNKQYALNPKIWREGGSANDARICH</sequence>
<feature type="non-terminal residue" evidence="2">
    <location>
        <position position="86"/>
    </location>
</feature>
<evidence type="ECO:0000313" key="3">
    <source>
        <dbReference type="Proteomes" id="UP000179179"/>
    </source>
</evidence>
<reference evidence="2 3" key="1">
    <citation type="journal article" date="2016" name="Genome Biol. Evol.">
        <title>Draft genome sequence of an aflatoxigenic Aspergillus species, A. bombycis.</title>
        <authorList>
            <person name="Moore G.G."/>
            <person name="Mack B.M."/>
            <person name="Beltz S.B."/>
            <person name="Gilbert M.K."/>
        </authorList>
    </citation>
    <scope>NUCLEOTIDE SEQUENCE [LARGE SCALE GENOMIC DNA]</scope>
    <source>
        <strain evidence="3">NRRL 26010</strain>
    </source>
</reference>
<feature type="chain" id="PRO_5009534636" evidence="1">
    <location>
        <begin position="19"/>
        <end position="86"/>
    </location>
</feature>
<name>A0A1F8A8G6_9EURO</name>
<dbReference type="GeneID" id="34447646"/>
<protein>
    <submittedName>
        <fullName evidence="2">Uncharacterized protein</fullName>
    </submittedName>
</protein>
<dbReference type="OrthoDB" id="4245109at2759"/>
<dbReference type="Proteomes" id="UP000179179">
    <property type="component" value="Unassembled WGS sequence"/>
</dbReference>
<comment type="caution">
    <text evidence="2">The sequence shown here is derived from an EMBL/GenBank/DDBJ whole genome shotgun (WGS) entry which is preliminary data.</text>
</comment>
<organism evidence="2 3">
    <name type="scientific">Aspergillus bombycis</name>
    <dbReference type="NCBI Taxonomy" id="109264"/>
    <lineage>
        <taxon>Eukaryota</taxon>
        <taxon>Fungi</taxon>
        <taxon>Dikarya</taxon>
        <taxon>Ascomycota</taxon>
        <taxon>Pezizomycotina</taxon>
        <taxon>Eurotiomycetes</taxon>
        <taxon>Eurotiomycetidae</taxon>
        <taxon>Eurotiales</taxon>
        <taxon>Aspergillaceae</taxon>
        <taxon>Aspergillus</taxon>
    </lineage>
</organism>